<keyword evidence="3" id="KW-1185">Reference proteome</keyword>
<protein>
    <submittedName>
        <fullName evidence="2">Putative hydrolase</fullName>
    </submittedName>
</protein>
<gene>
    <name evidence="2" type="ordered locus">ACMV_25380</name>
</gene>
<dbReference type="HOGENOM" id="CLU_020336_50_2_5"/>
<organism evidence="2 3">
    <name type="scientific">Acidiphilium multivorum (strain DSM 11245 / JCM 8867 / NBRC 100883 / AIU 301)</name>
    <dbReference type="NCBI Taxonomy" id="926570"/>
    <lineage>
        <taxon>Bacteria</taxon>
        <taxon>Pseudomonadati</taxon>
        <taxon>Pseudomonadota</taxon>
        <taxon>Alphaproteobacteria</taxon>
        <taxon>Acetobacterales</taxon>
        <taxon>Acidocellaceae</taxon>
        <taxon>Acidiphilium</taxon>
    </lineage>
</organism>
<dbReference type="GO" id="GO:0016020">
    <property type="term" value="C:membrane"/>
    <property type="evidence" value="ECO:0007669"/>
    <property type="project" value="TreeGrafter"/>
</dbReference>
<reference evidence="2 3" key="1">
    <citation type="submission" date="2010-12" db="EMBL/GenBank/DDBJ databases">
        <title>Whole genome sequence of Acidiphilium multivorum AIU301.</title>
        <authorList>
            <person name="Narita-Yamada S."/>
            <person name="Nakamura S."/>
            <person name="Ito N."/>
            <person name="Takarada H."/>
            <person name="Katano Y."/>
            <person name="Nakazawa H."/>
            <person name="Hosoyama A."/>
            <person name="Yamada R."/>
            <person name="Fujita N."/>
        </authorList>
    </citation>
    <scope>NUCLEOTIDE SEQUENCE [LARGE SCALE GENOMIC DNA]</scope>
    <source>
        <strain evidence="3">DSM 11245 / JCM 8867 / AIU301</strain>
    </source>
</reference>
<dbReference type="SUPFAM" id="SSF53474">
    <property type="entry name" value="alpha/beta-Hydrolases"/>
    <property type="match status" value="1"/>
</dbReference>
<dbReference type="RefSeq" id="WP_013640654.1">
    <property type="nucleotide sequence ID" value="NC_015186.1"/>
</dbReference>
<proteinExistence type="predicted"/>
<evidence type="ECO:0000313" key="2">
    <source>
        <dbReference type="EMBL" id="BAJ81885.1"/>
    </source>
</evidence>
<keyword evidence="1 2" id="KW-0378">Hydrolase</keyword>
<dbReference type="PRINTS" id="PR00412">
    <property type="entry name" value="EPOXHYDRLASE"/>
</dbReference>
<sequence length="286" mass="31009">MTGAEVSGMIEHEAGRVHRVMGSGGVGLHVREWGSEHAQPILFIHGWSSCYLAWRSQFDSALRERFRLVCIDLRGHGFSDKPLDPAMYQTSAHWADDIAAVMIALGLRRPVLVGASYGGYVIGDYLARHGTKNVSAVNFVGAAVISSNPPVNIGRRFIEGALMAASDDPAVMIEGARSVIHATTHRPLPPADAERALVAFALTPPAIRAFLLMRTLDFTRTLAELDRPVLITQGDEDAIVLPSMAEHIAATVPEGRLSLYPECGHTPQYEFAERFNGELAEFAGAI</sequence>
<dbReference type="InterPro" id="IPR050266">
    <property type="entry name" value="AB_hydrolase_sf"/>
</dbReference>
<dbReference type="Proteomes" id="UP000007100">
    <property type="component" value="Chromosome"/>
</dbReference>
<dbReference type="AlphaFoldDB" id="F0J2E1"/>
<evidence type="ECO:0000256" key="1">
    <source>
        <dbReference type="ARBA" id="ARBA00022801"/>
    </source>
</evidence>
<evidence type="ECO:0000313" key="3">
    <source>
        <dbReference type="Proteomes" id="UP000007100"/>
    </source>
</evidence>
<dbReference type="Pfam" id="PF00561">
    <property type="entry name" value="Abhydrolase_1"/>
    <property type="match status" value="1"/>
</dbReference>
<dbReference type="PANTHER" id="PTHR43798:SF31">
    <property type="entry name" value="AB HYDROLASE SUPERFAMILY PROTEIN YCLE"/>
    <property type="match status" value="1"/>
</dbReference>
<accession>F0J2E1</accession>
<dbReference type="InterPro" id="IPR000073">
    <property type="entry name" value="AB_hydrolase_1"/>
</dbReference>
<dbReference type="PRINTS" id="PR00111">
    <property type="entry name" value="ABHYDROLASE"/>
</dbReference>
<dbReference type="InterPro" id="IPR000639">
    <property type="entry name" value="Epox_hydrolase-like"/>
</dbReference>
<dbReference type="EMBL" id="AP012035">
    <property type="protein sequence ID" value="BAJ81885.1"/>
    <property type="molecule type" value="Genomic_DNA"/>
</dbReference>
<dbReference type="Gene3D" id="3.40.50.1820">
    <property type="entry name" value="alpha/beta hydrolase"/>
    <property type="match status" value="1"/>
</dbReference>
<dbReference type="GO" id="GO:0016787">
    <property type="term" value="F:hydrolase activity"/>
    <property type="evidence" value="ECO:0007669"/>
    <property type="project" value="UniProtKB-KW"/>
</dbReference>
<dbReference type="KEGG" id="amv:ACMV_25380"/>
<name>F0J2E1_ACIMA</name>
<dbReference type="PANTHER" id="PTHR43798">
    <property type="entry name" value="MONOACYLGLYCEROL LIPASE"/>
    <property type="match status" value="1"/>
</dbReference>
<dbReference type="InterPro" id="IPR029058">
    <property type="entry name" value="AB_hydrolase_fold"/>
</dbReference>